<evidence type="ECO:0000256" key="6">
    <source>
        <dbReference type="ARBA" id="ARBA00023136"/>
    </source>
</evidence>
<sequence length="587" mass="65632">MGPSKLRKAIGAVKDQTSIGLAKVGSSACLSDLEVAIVKATRHDEYPPEERHIREILSLTSYSRAYVGACVSFLSRRLSKTKNWVVALKALMLIHRLLCDGDPSYEEEIFFATRRGTRLLNMSDFRDSRSDSWDCSAFVRSYALYLDEQLEFKMQNRRGKRSAFAYNDEEEEVRHNARGVKATPLREMKNDRVFSRIHHLMLLLERFLACRPAGLAKNNRVVIVALYPLVKESFQLYHDLAEITAMLFDKFIELSIPDSIKVLEVFFRINKQYEEIEQFYDWAKTVGVTRATEYPDIEIIPPKKLERMDDLIREKSFREQTRKAMRNEPSPTTEHVPETTGQEPKTEPEVDMNAIKALPAPEGLPEETEERTEEEEKKEEVKPQEVGDLLNLSENVPTSEEHGDQLALALFDGGQATTNPATSISPWQAFNDSGDWETALVQSASHLSNQKASLPGGFDTLTLNGMYQQGAVAQAVAYSGVVATGSASSVALGSAGRPAMLALPAPPTTNGGSITAAPGTDPFAASLAIAPPAYVQMSEMEKKQRLLMEEQLMWQEYQKNGMQGQVAFAKAQPNPYPYNVGGYRQTF</sequence>
<evidence type="ECO:0000256" key="3">
    <source>
        <dbReference type="ARBA" id="ARBA00004600"/>
    </source>
</evidence>
<keyword evidence="6" id="KW-0472">Membrane</keyword>
<dbReference type="SUPFAM" id="SSF48464">
    <property type="entry name" value="ENTH/VHS domain"/>
    <property type="match status" value="1"/>
</dbReference>
<keyword evidence="7" id="KW-0168">Coated pit</keyword>
<dbReference type="CDD" id="cd16987">
    <property type="entry name" value="ANTH_N_AP180_plant"/>
    <property type="match status" value="1"/>
</dbReference>
<dbReference type="Pfam" id="PF07651">
    <property type="entry name" value="ANTH"/>
    <property type="match status" value="1"/>
</dbReference>
<gene>
    <name evidence="11" type="ORF">HAX54_035282</name>
</gene>
<name>A0ABS8RLU9_DATST</name>
<evidence type="ECO:0000313" key="12">
    <source>
        <dbReference type="Proteomes" id="UP000823775"/>
    </source>
</evidence>
<dbReference type="EMBL" id="JACEIK010000046">
    <property type="protein sequence ID" value="MCD7447805.1"/>
    <property type="molecule type" value="Genomic_DNA"/>
</dbReference>
<evidence type="ECO:0000313" key="11">
    <source>
        <dbReference type="EMBL" id="MCD7447805.1"/>
    </source>
</evidence>
<accession>A0ABS8RLU9</accession>
<feature type="region of interest" description="Disordered" evidence="9">
    <location>
        <begin position="319"/>
        <end position="384"/>
    </location>
</feature>
<organism evidence="11 12">
    <name type="scientific">Datura stramonium</name>
    <name type="common">Jimsonweed</name>
    <name type="synonym">Common thornapple</name>
    <dbReference type="NCBI Taxonomy" id="4076"/>
    <lineage>
        <taxon>Eukaryota</taxon>
        <taxon>Viridiplantae</taxon>
        <taxon>Streptophyta</taxon>
        <taxon>Embryophyta</taxon>
        <taxon>Tracheophyta</taxon>
        <taxon>Spermatophyta</taxon>
        <taxon>Magnoliopsida</taxon>
        <taxon>eudicotyledons</taxon>
        <taxon>Gunneridae</taxon>
        <taxon>Pentapetalae</taxon>
        <taxon>asterids</taxon>
        <taxon>lamiids</taxon>
        <taxon>Solanales</taxon>
        <taxon>Solanaceae</taxon>
        <taxon>Solanoideae</taxon>
        <taxon>Datureae</taxon>
        <taxon>Datura</taxon>
    </lineage>
</organism>
<dbReference type="SMART" id="SM00273">
    <property type="entry name" value="ENTH"/>
    <property type="match status" value="1"/>
</dbReference>
<feature type="compositionally biased region" description="Basic and acidic residues" evidence="9">
    <location>
        <begin position="374"/>
        <end position="384"/>
    </location>
</feature>
<evidence type="ECO:0000256" key="5">
    <source>
        <dbReference type="ARBA" id="ARBA00023034"/>
    </source>
</evidence>
<proteinExistence type="predicted"/>
<comment type="subcellular location">
    <subcellularLocation>
        <location evidence="1">Cytoplasmic vesicle</location>
        <location evidence="1">Clathrin-coated vesicle</location>
    </subcellularLocation>
    <subcellularLocation>
        <location evidence="2">Golgi apparatus</location>
    </subcellularLocation>
    <subcellularLocation>
        <location evidence="3">Membrane</location>
        <location evidence="3">Clathrin-coated pit</location>
    </subcellularLocation>
</comment>
<evidence type="ECO:0000256" key="2">
    <source>
        <dbReference type="ARBA" id="ARBA00004555"/>
    </source>
</evidence>
<dbReference type="InterPro" id="IPR008942">
    <property type="entry name" value="ENTH_VHS"/>
</dbReference>
<dbReference type="PANTHER" id="PTHR22951:SF12">
    <property type="entry name" value="OS05G0426100 PROTEIN"/>
    <property type="match status" value="1"/>
</dbReference>
<dbReference type="SUPFAM" id="SSF89009">
    <property type="entry name" value="GAT-like domain"/>
    <property type="match status" value="1"/>
</dbReference>
<evidence type="ECO:0000256" key="8">
    <source>
        <dbReference type="ARBA" id="ARBA00023329"/>
    </source>
</evidence>
<protein>
    <recommendedName>
        <fullName evidence="10">ENTH domain-containing protein</fullName>
    </recommendedName>
</protein>
<evidence type="ECO:0000256" key="1">
    <source>
        <dbReference type="ARBA" id="ARBA00004132"/>
    </source>
</evidence>
<keyword evidence="12" id="KW-1185">Reference proteome</keyword>
<keyword evidence="8" id="KW-0968">Cytoplasmic vesicle</keyword>
<dbReference type="InterPro" id="IPR045192">
    <property type="entry name" value="AP180-like"/>
</dbReference>
<comment type="caution">
    <text evidence="11">The sequence shown here is derived from an EMBL/GenBank/DDBJ whole genome shotgun (WGS) entry which is preliminary data.</text>
</comment>
<feature type="compositionally biased region" description="Acidic residues" evidence="9">
    <location>
        <begin position="364"/>
        <end position="373"/>
    </location>
</feature>
<dbReference type="InterPro" id="IPR048050">
    <property type="entry name" value="ANTH_N_plant"/>
</dbReference>
<dbReference type="PANTHER" id="PTHR22951">
    <property type="entry name" value="CLATHRIN ASSEMBLY PROTEIN"/>
    <property type="match status" value="1"/>
</dbReference>
<dbReference type="InterPro" id="IPR013809">
    <property type="entry name" value="ENTH"/>
</dbReference>
<keyword evidence="5" id="KW-0333">Golgi apparatus</keyword>
<dbReference type="PROSITE" id="PS50942">
    <property type="entry name" value="ENTH"/>
    <property type="match status" value="1"/>
</dbReference>
<evidence type="ECO:0000256" key="9">
    <source>
        <dbReference type="SAM" id="MobiDB-lite"/>
    </source>
</evidence>
<feature type="domain" description="ENTH" evidence="10">
    <location>
        <begin position="25"/>
        <end position="160"/>
    </location>
</feature>
<keyword evidence="4" id="KW-0254">Endocytosis</keyword>
<feature type="compositionally biased region" description="Polar residues" evidence="9">
    <location>
        <begin position="329"/>
        <end position="343"/>
    </location>
</feature>
<dbReference type="InterPro" id="IPR011417">
    <property type="entry name" value="ANTH_dom"/>
</dbReference>
<reference evidence="11 12" key="1">
    <citation type="journal article" date="2021" name="BMC Genomics">
        <title>Datura genome reveals duplications of psychoactive alkaloid biosynthetic genes and high mutation rate following tissue culture.</title>
        <authorList>
            <person name="Rajewski A."/>
            <person name="Carter-House D."/>
            <person name="Stajich J."/>
            <person name="Litt A."/>
        </authorList>
    </citation>
    <scope>NUCLEOTIDE SEQUENCE [LARGE SCALE GENOMIC DNA]</scope>
    <source>
        <strain evidence="11">AR-01</strain>
    </source>
</reference>
<evidence type="ECO:0000259" key="10">
    <source>
        <dbReference type="PROSITE" id="PS50942"/>
    </source>
</evidence>
<dbReference type="InterPro" id="IPR014712">
    <property type="entry name" value="ANTH_dom_sf"/>
</dbReference>
<dbReference type="Proteomes" id="UP000823775">
    <property type="component" value="Unassembled WGS sequence"/>
</dbReference>
<dbReference type="Gene3D" id="1.20.58.150">
    <property type="entry name" value="ANTH domain"/>
    <property type="match status" value="1"/>
</dbReference>
<dbReference type="Gene3D" id="1.25.40.90">
    <property type="match status" value="1"/>
</dbReference>
<evidence type="ECO:0000256" key="4">
    <source>
        <dbReference type="ARBA" id="ARBA00022583"/>
    </source>
</evidence>
<evidence type="ECO:0000256" key="7">
    <source>
        <dbReference type="ARBA" id="ARBA00023176"/>
    </source>
</evidence>